<sequence>MVDFRDKLQEHARHHNRDITFPCPVCPDLFVMRSHLNRHLRTVHNLKYTPVSSSSTALAGTSASSAATTATHSSNVMNMNEHGKPVNGDGTERSRTQTPQTQFNSEKRPRRRSTTAKRPKQSEKTQPSQQLGVSKPLAEPSSPAFANPSNPHLYSSAFSAPMFSNNSSVNFPTNFLFGQSNMYQTLQQQQQQQQHMHTSFSTATSDLRSQSSSYSNGVDTLSQQQQQQQQLPGSVQTLRGYESAQPTDSQTQSALSAAMAASLLAPVNYVGWWHQSNPSLMLPYAQPAPLGSRSENKVVNSGLLGAELGSYNQTLSNTPISSEGVSSGRGQPDMPLDPSSTSALSCGTPQSWLSSGSGPQASSIPRSTNTKTDSYYNPAMPYSSSAQMLASLNPFAQAIPNYVKCCGIHKTGSEQSIEFCQALRVDLP</sequence>
<dbReference type="InterPro" id="IPR036236">
    <property type="entry name" value="Znf_C2H2_sf"/>
</dbReference>
<dbReference type="WBParaSite" id="ECPE_0000716401-mRNA-1">
    <property type="protein sequence ID" value="ECPE_0000716401-mRNA-1"/>
    <property type="gene ID" value="ECPE_0000716401"/>
</dbReference>
<dbReference type="AlphaFoldDB" id="A0A183AJL3"/>
<evidence type="ECO:0000313" key="6">
    <source>
        <dbReference type="WBParaSite" id="ECPE_0000716401-mRNA-1"/>
    </source>
</evidence>
<evidence type="ECO:0000313" key="4">
    <source>
        <dbReference type="EMBL" id="VDP80296.1"/>
    </source>
</evidence>
<dbReference type="Proteomes" id="UP000272942">
    <property type="component" value="Unassembled WGS sequence"/>
</dbReference>
<feature type="compositionally biased region" description="Polar residues" evidence="2">
    <location>
        <begin position="195"/>
        <end position="222"/>
    </location>
</feature>
<evidence type="ECO:0000313" key="5">
    <source>
        <dbReference type="Proteomes" id="UP000272942"/>
    </source>
</evidence>
<feature type="compositionally biased region" description="Polar residues" evidence="2">
    <location>
        <begin position="315"/>
        <end position="329"/>
    </location>
</feature>
<evidence type="ECO:0000256" key="2">
    <source>
        <dbReference type="SAM" id="MobiDB-lite"/>
    </source>
</evidence>
<dbReference type="GO" id="GO:0008270">
    <property type="term" value="F:zinc ion binding"/>
    <property type="evidence" value="ECO:0007669"/>
    <property type="project" value="UniProtKB-KW"/>
</dbReference>
<dbReference type="SUPFAM" id="SSF57667">
    <property type="entry name" value="beta-beta-alpha zinc fingers"/>
    <property type="match status" value="1"/>
</dbReference>
<feature type="compositionally biased region" description="Basic residues" evidence="2">
    <location>
        <begin position="108"/>
        <end position="119"/>
    </location>
</feature>
<accession>A0A183AJL3</accession>
<dbReference type="InterPro" id="IPR013087">
    <property type="entry name" value="Znf_C2H2_type"/>
</dbReference>
<dbReference type="OrthoDB" id="3437960at2759"/>
<dbReference type="SMART" id="SM00355">
    <property type="entry name" value="ZnF_C2H2"/>
    <property type="match status" value="1"/>
</dbReference>
<feature type="domain" description="C2H2-type" evidence="3">
    <location>
        <begin position="21"/>
        <end position="49"/>
    </location>
</feature>
<feature type="region of interest" description="Disordered" evidence="2">
    <location>
        <begin position="186"/>
        <end position="235"/>
    </location>
</feature>
<dbReference type="Gene3D" id="3.30.160.60">
    <property type="entry name" value="Classic Zinc Finger"/>
    <property type="match status" value="1"/>
</dbReference>
<keyword evidence="1" id="KW-0862">Zinc</keyword>
<feature type="region of interest" description="Disordered" evidence="2">
    <location>
        <begin position="315"/>
        <end position="372"/>
    </location>
</feature>
<protein>
    <submittedName>
        <fullName evidence="6">C2H2-type domain-containing protein</fullName>
    </submittedName>
</protein>
<name>A0A183AJL3_9TREM</name>
<keyword evidence="5" id="KW-1185">Reference proteome</keyword>
<keyword evidence="1" id="KW-0863">Zinc-finger</keyword>
<organism evidence="6">
    <name type="scientific">Echinostoma caproni</name>
    <dbReference type="NCBI Taxonomy" id="27848"/>
    <lineage>
        <taxon>Eukaryota</taxon>
        <taxon>Metazoa</taxon>
        <taxon>Spiralia</taxon>
        <taxon>Lophotrochozoa</taxon>
        <taxon>Platyhelminthes</taxon>
        <taxon>Trematoda</taxon>
        <taxon>Digenea</taxon>
        <taxon>Plagiorchiida</taxon>
        <taxon>Echinostomata</taxon>
        <taxon>Echinostomatoidea</taxon>
        <taxon>Echinostomatidae</taxon>
        <taxon>Echinostoma</taxon>
    </lineage>
</organism>
<feature type="region of interest" description="Disordered" evidence="2">
    <location>
        <begin position="54"/>
        <end position="148"/>
    </location>
</feature>
<evidence type="ECO:0000259" key="3">
    <source>
        <dbReference type="PROSITE" id="PS50157"/>
    </source>
</evidence>
<proteinExistence type="predicted"/>
<gene>
    <name evidence="4" type="ORF">ECPE_LOCUS7148</name>
</gene>
<dbReference type="PROSITE" id="PS50157">
    <property type="entry name" value="ZINC_FINGER_C2H2_2"/>
    <property type="match status" value="1"/>
</dbReference>
<feature type="compositionally biased region" description="Low complexity" evidence="2">
    <location>
        <begin position="54"/>
        <end position="74"/>
    </location>
</feature>
<reference evidence="4 5" key="2">
    <citation type="submission" date="2018-11" db="EMBL/GenBank/DDBJ databases">
        <authorList>
            <consortium name="Pathogen Informatics"/>
        </authorList>
    </citation>
    <scope>NUCLEOTIDE SEQUENCE [LARGE SCALE GENOMIC DNA]</scope>
    <source>
        <strain evidence="4 5">Egypt</strain>
    </source>
</reference>
<keyword evidence="1" id="KW-0479">Metal-binding</keyword>
<feature type="compositionally biased region" description="Polar residues" evidence="2">
    <location>
        <begin position="338"/>
        <end position="372"/>
    </location>
</feature>
<dbReference type="PROSITE" id="PS00028">
    <property type="entry name" value="ZINC_FINGER_C2H2_1"/>
    <property type="match status" value="1"/>
</dbReference>
<reference evidence="6" key="1">
    <citation type="submission" date="2016-06" db="UniProtKB">
        <authorList>
            <consortium name="WormBaseParasite"/>
        </authorList>
    </citation>
    <scope>IDENTIFICATION</scope>
</reference>
<evidence type="ECO:0000256" key="1">
    <source>
        <dbReference type="PROSITE-ProRule" id="PRU00042"/>
    </source>
</evidence>
<dbReference type="EMBL" id="UZAN01044225">
    <property type="protein sequence ID" value="VDP80296.1"/>
    <property type="molecule type" value="Genomic_DNA"/>
</dbReference>